<evidence type="ECO:0000256" key="7">
    <source>
        <dbReference type="RuleBase" id="RU000320"/>
    </source>
</evidence>
<comment type="similarity">
    <text evidence="2">Belongs to the CPA3 antiporters (TC 2.A.63) subunit D family.</text>
</comment>
<feature type="region of interest" description="Disordered" evidence="8">
    <location>
        <begin position="525"/>
        <end position="546"/>
    </location>
</feature>
<accession>A0ABT0YHY3</accession>
<name>A0ABT0YHY3_9BURK</name>
<reference evidence="11" key="1">
    <citation type="submission" date="2022-05" db="EMBL/GenBank/DDBJ databases">
        <title>Schlegelella sp. nov., isolated from mangrove soil.</title>
        <authorList>
            <person name="Liu Y."/>
            <person name="Ge X."/>
            <person name="Liu W."/>
        </authorList>
    </citation>
    <scope>NUCLEOTIDE SEQUENCE</scope>
    <source>
        <strain evidence="11">S2-27</strain>
    </source>
</reference>
<evidence type="ECO:0000256" key="1">
    <source>
        <dbReference type="ARBA" id="ARBA00004651"/>
    </source>
</evidence>
<dbReference type="PANTHER" id="PTHR42703:SF1">
    <property type="entry name" value="NA(+)_H(+) ANTIPORTER SUBUNIT D1"/>
    <property type="match status" value="1"/>
</dbReference>
<keyword evidence="3" id="KW-1003">Cell membrane</keyword>
<feature type="transmembrane region" description="Helical" evidence="9">
    <location>
        <begin position="321"/>
        <end position="342"/>
    </location>
</feature>
<dbReference type="NCBIfam" id="NF009309">
    <property type="entry name" value="PRK12666.1"/>
    <property type="match status" value="1"/>
</dbReference>
<feature type="transmembrane region" description="Helical" evidence="9">
    <location>
        <begin position="295"/>
        <end position="314"/>
    </location>
</feature>
<sequence length="546" mass="57121">MTALLPPWLAAHLPVLPVLLPSLTAMLMLVLCHPSGEIGHDDIRLRWRRHISMASAAIGLFLAVQLMIGAHEDVLAVYRLGDWPAPFGIVLVVDRLSALMLVLVYLIALPVLWYAAGGWDAHGRHFHALFQFQLMGLSGAFVTGDLFNLFVFFEVLLIASYVLLVHGQGEARYKAGVHYVVLNLAASALFLVGVALLYAMTGTLNMADLSLRVAKVSAEQAPVLQAAALMLLVVFGLKAAVVPLYMWLPRTYAEAAAPVAALFAIMTKVGVYSIVRVHTMIFGAQAGASAQTAEPWILPVALATGALGVLGALASNSMARMVAYLTVASVGTILAGVGLFTPQALSAALYYMAHSTLVIAGLFLLVELVASQRGAAQDHLRPAQPVAQPVALGLMMLLGAASVAGLPPLPGFLGKLMILDSAAGLPAQPWVWSVVLGVGFLTLVGLARAGTILFWSVLPDLPKGGAASASGSSPRLIAATLSLLLAGVVMAVFASPLKRYTDATAEQLRDHAAYAAAVLGSQGGTRAETARPYTGSGAVTPPGKKE</sequence>
<feature type="transmembrane region" description="Helical" evidence="9">
    <location>
        <begin position="149"/>
        <end position="167"/>
    </location>
</feature>
<evidence type="ECO:0000256" key="5">
    <source>
        <dbReference type="ARBA" id="ARBA00022989"/>
    </source>
</evidence>
<evidence type="ECO:0000313" key="11">
    <source>
        <dbReference type="EMBL" id="MCM5678335.1"/>
    </source>
</evidence>
<dbReference type="RefSeq" id="WP_251776468.1">
    <property type="nucleotide sequence ID" value="NZ_JAMKFE010000001.1"/>
</dbReference>
<organism evidence="11 12">
    <name type="scientific">Caldimonas mangrovi</name>
    <dbReference type="NCBI Taxonomy" id="2944811"/>
    <lineage>
        <taxon>Bacteria</taxon>
        <taxon>Pseudomonadati</taxon>
        <taxon>Pseudomonadota</taxon>
        <taxon>Betaproteobacteria</taxon>
        <taxon>Burkholderiales</taxon>
        <taxon>Sphaerotilaceae</taxon>
        <taxon>Caldimonas</taxon>
    </lineage>
</organism>
<feature type="transmembrane region" description="Helical" evidence="9">
    <location>
        <begin position="348"/>
        <end position="370"/>
    </location>
</feature>
<dbReference type="PRINTS" id="PR01437">
    <property type="entry name" value="NUOXDRDTASE4"/>
</dbReference>
<keyword evidence="6 9" id="KW-0472">Membrane</keyword>
<evidence type="ECO:0000256" key="4">
    <source>
        <dbReference type="ARBA" id="ARBA00022692"/>
    </source>
</evidence>
<dbReference type="Proteomes" id="UP001165541">
    <property type="component" value="Unassembled WGS sequence"/>
</dbReference>
<evidence type="ECO:0000256" key="6">
    <source>
        <dbReference type="ARBA" id="ARBA00023136"/>
    </source>
</evidence>
<gene>
    <name evidence="11" type="ORF">M8A51_02190</name>
</gene>
<evidence type="ECO:0000313" key="12">
    <source>
        <dbReference type="Proteomes" id="UP001165541"/>
    </source>
</evidence>
<feature type="domain" description="NADH:quinone oxidoreductase/Mrp antiporter transmembrane" evidence="10">
    <location>
        <begin position="144"/>
        <end position="425"/>
    </location>
</feature>
<feature type="transmembrane region" description="Helical" evidence="9">
    <location>
        <begin position="476"/>
        <end position="497"/>
    </location>
</feature>
<feature type="transmembrane region" description="Helical" evidence="9">
    <location>
        <begin position="430"/>
        <end position="455"/>
    </location>
</feature>
<dbReference type="EMBL" id="JAMKFE010000001">
    <property type="protein sequence ID" value="MCM5678335.1"/>
    <property type="molecule type" value="Genomic_DNA"/>
</dbReference>
<feature type="transmembrane region" description="Helical" evidence="9">
    <location>
        <begin position="255"/>
        <end position="275"/>
    </location>
</feature>
<comment type="caution">
    <text evidence="11">The sequence shown here is derived from an EMBL/GenBank/DDBJ whole genome shotgun (WGS) entry which is preliminary data.</text>
</comment>
<feature type="transmembrane region" description="Helical" evidence="9">
    <location>
        <begin position="88"/>
        <end position="114"/>
    </location>
</feature>
<feature type="transmembrane region" description="Helical" evidence="9">
    <location>
        <begin position="12"/>
        <end position="31"/>
    </location>
</feature>
<dbReference type="Pfam" id="PF00361">
    <property type="entry name" value="Proton_antipo_M"/>
    <property type="match status" value="1"/>
</dbReference>
<protein>
    <submittedName>
        <fullName evidence="11">Monovalent cation/H+ antiporter subunit D</fullName>
    </submittedName>
</protein>
<dbReference type="InterPro" id="IPR003918">
    <property type="entry name" value="NADH_UbQ_OxRdtase"/>
</dbReference>
<comment type="subcellular location">
    <subcellularLocation>
        <location evidence="1">Cell membrane</location>
        <topology evidence="1">Multi-pass membrane protein</topology>
    </subcellularLocation>
    <subcellularLocation>
        <location evidence="7">Membrane</location>
        <topology evidence="7">Multi-pass membrane protein</topology>
    </subcellularLocation>
</comment>
<evidence type="ECO:0000259" key="10">
    <source>
        <dbReference type="Pfam" id="PF00361"/>
    </source>
</evidence>
<feature type="transmembrane region" description="Helical" evidence="9">
    <location>
        <begin position="51"/>
        <end position="68"/>
    </location>
</feature>
<feature type="transmembrane region" description="Helical" evidence="9">
    <location>
        <begin position="390"/>
        <end position="410"/>
    </location>
</feature>
<keyword evidence="5 9" id="KW-1133">Transmembrane helix</keyword>
<evidence type="ECO:0000256" key="3">
    <source>
        <dbReference type="ARBA" id="ARBA00022475"/>
    </source>
</evidence>
<keyword evidence="12" id="KW-1185">Reference proteome</keyword>
<dbReference type="PANTHER" id="PTHR42703">
    <property type="entry name" value="NADH DEHYDROGENASE"/>
    <property type="match status" value="1"/>
</dbReference>
<dbReference type="InterPro" id="IPR001750">
    <property type="entry name" value="ND/Mrp_TM"/>
</dbReference>
<proteinExistence type="inferred from homology"/>
<evidence type="ECO:0000256" key="9">
    <source>
        <dbReference type="SAM" id="Phobius"/>
    </source>
</evidence>
<evidence type="ECO:0000256" key="2">
    <source>
        <dbReference type="ARBA" id="ARBA00005346"/>
    </source>
</evidence>
<dbReference type="InterPro" id="IPR050586">
    <property type="entry name" value="CPA3_Na-H_Antiporter_D"/>
</dbReference>
<feature type="transmembrane region" description="Helical" evidence="9">
    <location>
        <begin position="126"/>
        <end position="143"/>
    </location>
</feature>
<feature type="transmembrane region" description="Helical" evidence="9">
    <location>
        <begin position="179"/>
        <end position="201"/>
    </location>
</feature>
<keyword evidence="4 7" id="KW-0812">Transmembrane</keyword>
<feature type="transmembrane region" description="Helical" evidence="9">
    <location>
        <begin position="221"/>
        <end position="248"/>
    </location>
</feature>
<evidence type="ECO:0000256" key="8">
    <source>
        <dbReference type="SAM" id="MobiDB-lite"/>
    </source>
</evidence>